<feature type="transmembrane region" description="Helical" evidence="8">
    <location>
        <begin position="59"/>
        <end position="79"/>
    </location>
</feature>
<dbReference type="AlphaFoldDB" id="A0A9D1RUZ6"/>
<evidence type="ECO:0000256" key="1">
    <source>
        <dbReference type="ARBA" id="ARBA00004651"/>
    </source>
</evidence>
<dbReference type="SUPFAM" id="SSF161098">
    <property type="entry name" value="MetI-like"/>
    <property type="match status" value="1"/>
</dbReference>
<protein>
    <submittedName>
        <fullName evidence="10">Amino acid ABC transporter permease</fullName>
    </submittedName>
</protein>
<dbReference type="EMBL" id="DXGA01000117">
    <property type="protein sequence ID" value="HIW94040.1"/>
    <property type="molecule type" value="Genomic_DNA"/>
</dbReference>
<keyword evidence="6 8" id="KW-1133">Transmembrane helix</keyword>
<dbReference type="Gene3D" id="1.10.3720.10">
    <property type="entry name" value="MetI-like"/>
    <property type="match status" value="1"/>
</dbReference>
<feature type="transmembrane region" description="Helical" evidence="8">
    <location>
        <begin position="196"/>
        <end position="218"/>
    </location>
</feature>
<dbReference type="InterPro" id="IPR010065">
    <property type="entry name" value="AA_ABC_transptr_permease_3TM"/>
</dbReference>
<reference evidence="10" key="1">
    <citation type="journal article" date="2021" name="PeerJ">
        <title>Extensive microbial diversity within the chicken gut microbiome revealed by metagenomics and culture.</title>
        <authorList>
            <person name="Gilroy R."/>
            <person name="Ravi A."/>
            <person name="Getino M."/>
            <person name="Pursley I."/>
            <person name="Horton D.L."/>
            <person name="Alikhan N.F."/>
            <person name="Baker D."/>
            <person name="Gharbi K."/>
            <person name="Hall N."/>
            <person name="Watson M."/>
            <person name="Adriaenssens E.M."/>
            <person name="Foster-Nyarko E."/>
            <person name="Jarju S."/>
            <person name="Secka A."/>
            <person name="Antonio M."/>
            <person name="Oren A."/>
            <person name="Chaudhuri R.R."/>
            <person name="La Ragione R."/>
            <person name="Hildebrand F."/>
            <person name="Pallen M.J."/>
        </authorList>
    </citation>
    <scope>NUCLEOTIDE SEQUENCE</scope>
    <source>
        <strain evidence="10">ChiGjej6B6-1540</strain>
    </source>
</reference>
<dbReference type="PROSITE" id="PS50928">
    <property type="entry name" value="ABC_TM1"/>
    <property type="match status" value="1"/>
</dbReference>
<feature type="transmembrane region" description="Helical" evidence="8">
    <location>
        <begin position="27"/>
        <end position="47"/>
    </location>
</feature>
<comment type="similarity">
    <text evidence="8">Belongs to the binding-protein-dependent transport system permease family.</text>
</comment>
<dbReference type="NCBIfam" id="TIGR01726">
    <property type="entry name" value="HEQRo_perm_3TM"/>
    <property type="match status" value="1"/>
</dbReference>
<keyword evidence="7 8" id="KW-0472">Membrane</keyword>
<evidence type="ECO:0000313" key="11">
    <source>
        <dbReference type="Proteomes" id="UP000824192"/>
    </source>
</evidence>
<evidence type="ECO:0000256" key="6">
    <source>
        <dbReference type="ARBA" id="ARBA00022989"/>
    </source>
</evidence>
<comment type="subcellular location">
    <subcellularLocation>
        <location evidence="1 8">Cell membrane</location>
        <topology evidence="1 8">Multi-pass membrane protein</topology>
    </subcellularLocation>
</comment>
<dbReference type="Pfam" id="PF00528">
    <property type="entry name" value="BPD_transp_1"/>
    <property type="match status" value="1"/>
</dbReference>
<feature type="domain" description="ABC transmembrane type-1" evidence="9">
    <location>
        <begin position="21"/>
        <end position="218"/>
    </location>
</feature>
<reference evidence="10" key="2">
    <citation type="submission" date="2021-04" db="EMBL/GenBank/DDBJ databases">
        <authorList>
            <person name="Gilroy R."/>
        </authorList>
    </citation>
    <scope>NUCLEOTIDE SEQUENCE</scope>
    <source>
        <strain evidence="10">ChiGjej6B6-1540</strain>
    </source>
</reference>
<organism evidence="10 11">
    <name type="scientific">Candidatus Flavonifractor merdipullorum</name>
    <dbReference type="NCBI Taxonomy" id="2838590"/>
    <lineage>
        <taxon>Bacteria</taxon>
        <taxon>Bacillati</taxon>
        <taxon>Bacillota</taxon>
        <taxon>Clostridia</taxon>
        <taxon>Eubacteriales</taxon>
        <taxon>Oscillospiraceae</taxon>
        <taxon>Flavonifractor</taxon>
    </lineage>
</organism>
<dbReference type="GO" id="GO:0006865">
    <property type="term" value="P:amino acid transport"/>
    <property type="evidence" value="ECO:0007669"/>
    <property type="project" value="UniProtKB-KW"/>
</dbReference>
<keyword evidence="2 8" id="KW-0813">Transport</keyword>
<evidence type="ECO:0000256" key="5">
    <source>
        <dbReference type="ARBA" id="ARBA00022970"/>
    </source>
</evidence>
<keyword evidence="3" id="KW-1003">Cell membrane</keyword>
<feature type="transmembrane region" description="Helical" evidence="8">
    <location>
        <begin position="94"/>
        <end position="111"/>
    </location>
</feature>
<keyword evidence="5" id="KW-0029">Amino-acid transport</keyword>
<dbReference type="PANTHER" id="PTHR30614:SF0">
    <property type="entry name" value="L-CYSTINE TRANSPORT SYSTEM PERMEASE PROTEIN TCYL"/>
    <property type="match status" value="1"/>
</dbReference>
<dbReference type="InterPro" id="IPR000515">
    <property type="entry name" value="MetI-like"/>
</dbReference>
<dbReference type="PANTHER" id="PTHR30614">
    <property type="entry name" value="MEMBRANE COMPONENT OF AMINO ACID ABC TRANSPORTER"/>
    <property type="match status" value="1"/>
</dbReference>
<sequence length="228" mass="25559">MIEFFTSETFSTVVSALNSGFIKTLQLFFITLIGALPLGLVISFGSMSRMPPIRWLTRAVVWIIRGTPLVLQIIALYYVPGIQKWFNWPSGETGRMLAVCVAFIFNYACYFSEIYRGGIQGVPRGQQEAGLVLGMTRGQIFRHVTLLQMIKRIVPPISNEVITLVKDTSLARVVALQEVIWMGESFMKGNQGIAGLVWPLFFTAIYYLVFSGIVTVLLGKLEKKLAFF</sequence>
<keyword evidence="4 8" id="KW-0812">Transmembrane</keyword>
<accession>A0A9D1RUZ6</accession>
<dbReference type="InterPro" id="IPR043429">
    <property type="entry name" value="ArtM/GltK/GlnP/TcyL/YhdX-like"/>
</dbReference>
<proteinExistence type="inferred from homology"/>
<evidence type="ECO:0000259" key="9">
    <source>
        <dbReference type="PROSITE" id="PS50928"/>
    </source>
</evidence>
<dbReference type="GO" id="GO:0022857">
    <property type="term" value="F:transmembrane transporter activity"/>
    <property type="evidence" value="ECO:0007669"/>
    <property type="project" value="InterPro"/>
</dbReference>
<dbReference type="Proteomes" id="UP000824192">
    <property type="component" value="Unassembled WGS sequence"/>
</dbReference>
<evidence type="ECO:0000313" key="10">
    <source>
        <dbReference type="EMBL" id="HIW94040.1"/>
    </source>
</evidence>
<evidence type="ECO:0000256" key="8">
    <source>
        <dbReference type="RuleBase" id="RU363032"/>
    </source>
</evidence>
<gene>
    <name evidence="10" type="ORF">H9868_05815</name>
</gene>
<comment type="caution">
    <text evidence="10">The sequence shown here is derived from an EMBL/GenBank/DDBJ whole genome shotgun (WGS) entry which is preliminary data.</text>
</comment>
<name>A0A9D1RUZ6_9FIRM</name>
<evidence type="ECO:0000256" key="3">
    <source>
        <dbReference type="ARBA" id="ARBA00022475"/>
    </source>
</evidence>
<evidence type="ECO:0000256" key="4">
    <source>
        <dbReference type="ARBA" id="ARBA00022692"/>
    </source>
</evidence>
<evidence type="ECO:0000256" key="2">
    <source>
        <dbReference type="ARBA" id="ARBA00022448"/>
    </source>
</evidence>
<dbReference type="InterPro" id="IPR035906">
    <property type="entry name" value="MetI-like_sf"/>
</dbReference>
<dbReference type="GO" id="GO:0043190">
    <property type="term" value="C:ATP-binding cassette (ABC) transporter complex"/>
    <property type="evidence" value="ECO:0007669"/>
    <property type="project" value="InterPro"/>
</dbReference>
<evidence type="ECO:0000256" key="7">
    <source>
        <dbReference type="ARBA" id="ARBA00023136"/>
    </source>
</evidence>
<dbReference type="CDD" id="cd06261">
    <property type="entry name" value="TM_PBP2"/>
    <property type="match status" value="1"/>
</dbReference>